<name>A0A6J4L7K5_9ACTN</name>
<dbReference type="EMBL" id="CADCUE010000078">
    <property type="protein sequence ID" value="CAA9324453.1"/>
    <property type="molecule type" value="Genomic_DNA"/>
</dbReference>
<accession>A0A6J4L7K5</accession>
<organism evidence="2">
    <name type="scientific">uncultured Frankineae bacterium</name>
    <dbReference type="NCBI Taxonomy" id="437475"/>
    <lineage>
        <taxon>Bacteria</taxon>
        <taxon>Bacillati</taxon>
        <taxon>Actinomycetota</taxon>
        <taxon>Actinomycetes</taxon>
        <taxon>Frankiales</taxon>
        <taxon>environmental samples</taxon>
    </lineage>
</organism>
<gene>
    <name evidence="2" type="ORF">AVDCRST_MAG16-966</name>
</gene>
<feature type="compositionally biased region" description="Basic and acidic residues" evidence="1">
    <location>
        <begin position="47"/>
        <end position="65"/>
    </location>
</feature>
<feature type="compositionally biased region" description="Low complexity" evidence="1">
    <location>
        <begin position="34"/>
        <end position="44"/>
    </location>
</feature>
<evidence type="ECO:0000256" key="1">
    <source>
        <dbReference type="SAM" id="MobiDB-lite"/>
    </source>
</evidence>
<reference evidence="2" key="1">
    <citation type="submission" date="2020-02" db="EMBL/GenBank/DDBJ databases">
        <authorList>
            <person name="Meier V. D."/>
        </authorList>
    </citation>
    <scope>NUCLEOTIDE SEQUENCE</scope>
    <source>
        <strain evidence="2">AVDCRST_MAG16</strain>
    </source>
</reference>
<proteinExistence type="predicted"/>
<protein>
    <submittedName>
        <fullName evidence="2">Uncharacterized protein</fullName>
    </submittedName>
</protein>
<feature type="region of interest" description="Disordered" evidence="1">
    <location>
        <begin position="1"/>
        <end position="65"/>
    </location>
</feature>
<feature type="compositionally biased region" description="Polar residues" evidence="1">
    <location>
        <begin position="1"/>
        <end position="17"/>
    </location>
</feature>
<evidence type="ECO:0000313" key="2">
    <source>
        <dbReference type="EMBL" id="CAA9324453.1"/>
    </source>
</evidence>
<sequence>MTSPEQDAEPSPSTTSPIGAPPDDRRDDPPPPAGAEAAQRGAPATEAQREVEETVRSISRLEESN</sequence>
<dbReference type="AlphaFoldDB" id="A0A6J4L7K5"/>